<dbReference type="Proteomes" id="UP000019131">
    <property type="component" value="Unassembled WGS sequence"/>
</dbReference>
<proteinExistence type="predicted"/>
<evidence type="ECO:0000313" key="1">
    <source>
        <dbReference type="EMBL" id="GAE85617.1"/>
    </source>
</evidence>
<protein>
    <recommendedName>
        <fullName evidence="3">Lipoprotein</fullName>
    </recommendedName>
</protein>
<evidence type="ECO:0000313" key="2">
    <source>
        <dbReference type="Proteomes" id="UP000019131"/>
    </source>
</evidence>
<dbReference type="PROSITE" id="PS51257">
    <property type="entry name" value="PROKAR_LIPOPROTEIN"/>
    <property type="match status" value="1"/>
</dbReference>
<organism evidence="1 2">
    <name type="scientific">Bacteroides reticulotermitis JCM 10512</name>
    <dbReference type="NCBI Taxonomy" id="1445607"/>
    <lineage>
        <taxon>Bacteria</taxon>
        <taxon>Pseudomonadati</taxon>
        <taxon>Bacteroidota</taxon>
        <taxon>Bacteroidia</taxon>
        <taxon>Bacteroidales</taxon>
        <taxon>Bacteroidaceae</taxon>
        <taxon>Bacteroides</taxon>
    </lineage>
</organism>
<dbReference type="AlphaFoldDB" id="W4UXR5"/>
<keyword evidence="2" id="KW-1185">Reference proteome</keyword>
<evidence type="ECO:0008006" key="3">
    <source>
        <dbReference type="Google" id="ProtNLM"/>
    </source>
</evidence>
<dbReference type="EMBL" id="BAIV01000029">
    <property type="protein sequence ID" value="GAE85617.1"/>
    <property type="molecule type" value="Genomic_DNA"/>
</dbReference>
<comment type="caution">
    <text evidence="1">The sequence shown here is derived from an EMBL/GenBank/DDBJ whole genome shotgun (WGS) entry which is preliminary data.</text>
</comment>
<sequence>MYVRTLNFDTEMRKSLIRIFLLVATCTAVMTSCTTEVTPKTKKQKSYITQFVKCEQLYITSSNTSMLDLEKKEFFWQYLNEGQMKSDVSLNVNATLINPNLNEHEFYPAKNDDDPRRAEKQAVYERYIKQLNDMAFVWNSSTCGPSRDLTVTCVPLKSVAITADKDFGEDLPAGADLGQLFHILFDDVAATISAGYTATGDCYQGLLPDYQWVFGPDQSTCSPISLRCLPLKDAPLEDYSFTEARWVFFLDDKPEKPDTYTFHVQMNFADGTVLETDSPPILIKGEN</sequence>
<reference evidence="1 2" key="1">
    <citation type="journal article" date="2014" name="Genome Announc.">
        <title>Draft Genome Sequence of Bacteroides reticulotermitis Strain JCM 10512T, Isolated from the Gut of a Termite.</title>
        <authorList>
            <person name="Yuki M."/>
            <person name="Oshima K."/>
            <person name="Suda W."/>
            <person name="Sakamoto M."/>
            <person name="Iida T."/>
            <person name="Hattori M."/>
            <person name="Ohkuma M."/>
        </authorList>
    </citation>
    <scope>NUCLEOTIDE SEQUENCE [LARGE SCALE GENOMIC DNA]</scope>
    <source>
        <strain evidence="1 2">JCM 10512</strain>
    </source>
</reference>
<gene>
    <name evidence="1" type="ORF">JCM10512_4067</name>
</gene>
<accession>W4UXR5</accession>
<name>W4UXR5_9BACE</name>